<feature type="domain" description="DNA-directed RNA polymerase RpoA/D/Rpb3-type" evidence="3">
    <location>
        <begin position="32"/>
        <end position="299"/>
    </location>
</feature>
<reference evidence="4" key="1">
    <citation type="journal article" date="2020" name="Nature">
        <title>Giant virus diversity and host interactions through global metagenomics.</title>
        <authorList>
            <person name="Schulz F."/>
            <person name="Roux S."/>
            <person name="Paez-Espino D."/>
            <person name="Jungbluth S."/>
            <person name="Walsh D.A."/>
            <person name="Denef V.J."/>
            <person name="McMahon K.D."/>
            <person name="Konstantinidis K.T."/>
            <person name="Eloe-Fadrosh E.A."/>
            <person name="Kyrpides N.C."/>
            <person name="Woyke T."/>
        </authorList>
    </citation>
    <scope>NUCLEOTIDE SEQUENCE</scope>
    <source>
        <strain evidence="4">GVMAG-M-3300027736-24</strain>
    </source>
</reference>
<dbReference type="Pfam" id="PF01193">
    <property type="entry name" value="RNA_pol_L"/>
    <property type="match status" value="1"/>
</dbReference>
<dbReference type="GO" id="GO:0005665">
    <property type="term" value="C:RNA polymerase II, core complex"/>
    <property type="evidence" value="ECO:0007669"/>
    <property type="project" value="TreeGrafter"/>
</dbReference>
<protein>
    <recommendedName>
        <fullName evidence="3">DNA-directed RNA polymerase RpoA/D/Rpb3-type domain-containing protein</fullName>
    </recommendedName>
</protein>
<evidence type="ECO:0000256" key="2">
    <source>
        <dbReference type="ARBA" id="ARBA00023163"/>
    </source>
</evidence>
<dbReference type="SUPFAM" id="SSF55257">
    <property type="entry name" value="RBP11-like subunits of RNA polymerase"/>
    <property type="match status" value="2"/>
</dbReference>
<dbReference type="Gene3D" id="2.170.120.12">
    <property type="entry name" value="DNA-directed RNA polymerase, insert domain"/>
    <property type="match status" value="1"/>
</dbReference>
<dbReference type="PANTHER" id="PTHR11800:SF2">
    <property type="entry name" value="DNA-DIRECTED RNA POLYMERASE II SUBUNIT RPB3"/>
    <property type="match status" value="1"/>
</dbReference>
<dbReference type="InterPro" id="IPR036643">
    <property type="entry name" value="RNApol_insert_sf"/>
</dbReference>
<dbReference type="GO" id="GO:0003899">
    <property type="term" value="F:DNA-directed RNA polymerase activity"/>
    <property type="evidence" value="ECO:0007669"/>
    <property type="project" value="InterPro"/>
</dbReference>
<dbReference type="GO" id="GO:0006366">
    <property type="term" value="P:transcription by RNA polymerase II"/>
    <property type="evidence" value="ECO:0007669"/>
    <property type="project" value="TreeGrafter"/>
</dbReference>
<evidence type="ECO:0000313" key="4">
    <source>
        <dbReference type="EMBL" id="QHU05783.1"/>
    </source>
</evidence>
<dbReference type="GO" id="GO:0046983">
    <property type="term" value="F:protein dimerization activity"/>
    <property type="evidence" value="ECO:0007669"/>
    <property type="project" value="InterPro"/>
</dbReference>
<evidence type="ECO:0000259" key="3">
    <source>
        <dbReference type="SMART" id="SM00662"/>
    </source>
</evidence>
<dbReference type="Gene3D" id="3.30.1360.10">
    <property type="entry name" value="RNA polymerase, RBP11-like subunit"/>
    <property type="match status" value="2"/>
</dbReference>
<dbReference type="PANTHER" id="PTHR11800">
    <property type="entry name" value="DNA-DIRECTED RNA POLYMERASE"/>
    <property type="match status" value="1"/>
</dbReference>
<dbReference type="InterPro" id="IPR036603">
    <property type="entry name" value="RBP11-like"/>
</dbReference>
<organism evidence="4">
    <name type="scientific">viral metagenome</name>
    <dbReference type="NCBI Taxonomy" id="1070528"/>
    <lineage>
        <taxon>unclassified sequences</taxon>
        <taxon>metagenomes</taxon>
        <taxon>organismal metagenomes</taxon>
    </lineage>
</organism>
<dbReference type="SMART" id="SM00662">
    <property type="entry name" value="RPOLD"/>
    <property type="match status" value="1"/>
</dbReference>
<keyword evidence="2" id="KW-0804">Transcription</keyword>
<name>A0A6C0JK71_9ZZZZ</name>
<dbReference type="InterPro" id="IPR050518">
    <property type="entry name" value="Rpo3/RPB3_RNA_Pol_subunit"/>
</dbReference>
<proteinExistence type="predicted"/>
<evidence type="ECO:0000256" key="1">
    <source>
        <dbReference type="ARBA" id="ARBA00022478"/>
    </source>
</evidence>
<keyword evidence="1" id="KW-0240">DNA-directed RNA polymerase</keyword>
<dbReference type="EMBL" id="MN740419">
    <property type="protein sequence ID" value="QHU05783.1"/>
    <property type="molecule type" value="Genomic_DNA"/>
</dbReference>
<accession>A0A6C0JK71</accession>
<dbReference type="AlphaFoldDB" id="A0A6C0JK71"/>
<sequence>MNIYKFIYKMANTVLNLSEMDPKIINVGGREELSFEIIDVDLSVVNSLRRVMLTSIESLVFRGFPHNENQINIEINKSKFNNEYLKHRISCVPIYQSDESQFEAMIRQYEVRLHVINDTTNSRYVTTRDFELFNKATNKQITTADFRLREIFPPDPISREYIPLCCLMPKISDDDEPEELKLTISFSVGIAKEDSCWNMVTKCCFENKRDDRAIEKFIQKDKVTVEKFFKNDVVAIQKYMTHEQTEEELNDFKILDAQRIFLDNHYIMYIESTGVYSNQKIIIKACEYLINKLSELDEFLKTNQVDDVIINKNDYTMFIDQTNHDPTYMLYIKDDDYTIGKIIEKYLYIMFHSTIYYISFKKEHPHDSHCIVSFTYKEEVSSEAVFLDLRRVVNKLIKTYQTISSNFRKD</sequence>
<dbReference type="InterPro" id="IPR011263">
    <property type="entry name" value="DNA-dir_RNA_pol_RpoA/D/Rpb3"/>
</dbReference>